<name>A0A6C0JVB1_9ZZZZ</name>
<evidence type="ECO:0000313" key="1">
    <source>
        <dbReference type="EMBL" id="QHU08756.1"/>
    </source>
</evidence>
<organism evidence="1">
    <name type="scientific">viral metagenome</name>
    <dbReference type="NCBI Taxonomy" id="1070528"/>
    <lineage>
        <taxon>unclassified sequences</taxon>
        <taxon>metagenomes</taxon>
        <taxon>organismal metagenomes</taxon>
    </lineage>
</organism>
<accession>A0A6C0JVB1</accession>
<dbReference type="EMBL" id="MN740698">
    <property type="protein sequence ID" value="QHU08756.1"/>
    <property type="molecule type" value="Genomic_DNA"/>
</dbReference>
<protein>
    <submittedName>
        <fullName evidence="1">Uncharacterized protein</fullName>
    </submittedName>
</protein>
<dbReference type="AlphaFoldDB" id="A0A6C0JVB1"/>
<proteinExistence type="predicted"/>
<reference evidence="1" key="1">
    <citation type="journal article" date="2020" name="Nature">
        <title>Giant virus diversity and host interactions through global metagenomics.</title>
        <authorList>
            <person name="Schulz F."/>
            <person name="Roux S."/>
            <person name="Paez-Espino D."/>
            <person name="Jungbluth S."/>
            <person name="Walsh D.A."/>
            <person name="Denef V.J."/>
            <person name="McMahon K.D."/>
            <person name="Konstantinidis K.T."/>
            <person name="Eloe-Fadrosh E.A."/>
            <person name="Kyrpides N.C."/>
            <person name="Woyke T."/>
        </authorList>
    </citation>
    <scope>NUCLEOTIDE SEQUENCE</scope>
    <source>
        <strain evidence="1">GVMAG-S-1063924-116</strain>
    </source>
</reference>
<sequence>MDQATKDRAIEYEFSYKLHEDRAIRYEFSHKLHEEVNRKVDRTATLEEVRKLRKDLKQSKVGQTEE</sequence>